<feature type="region of interest" description="Disordered" evidence="1">
    <location>
        <begin position="1"/>
        <end position="44"/>
    </location>
</feature>
<gene>
    <name evidence="2" type="ORF">TRIUR3_04180</name>
</gene>
<dbReference type="AlphaFoldDB" id="M8ADQ4"/>
<evidence type="ECO:0000313" key="2">
    <source>
        <dbReference type="EMBL" id="EMS62945.1"/>
    </source>
</evidence>
<accession>M8ADQ4</accession>
<dbReference type="EMBL" id="KD075310">
    <property type="protein sequence ID" value="EMS62945.1"/>
    <property type="molecule type" value="Genomic_DNA"/>
</dbReference>
<sequence>MSTSREVSSRIRPPTRRGGAGVKEERAADDDGGEDGGNDEKVLSGEECLGPQCLRAARSAWANTVRKSTSSASRGGMVASAWAPGRGGVPGCGERCLGKERARRWYP</sequence>
<feature type="region of interest" description="Disordered" evidence="1">
    <location>
        <begin position="67"/>
        <end position="91"/>
    </location>
</feature>
<organism evidence="2">
    <name type="scientific">Triticum urartu</name>
    <name type="common">Red wild einkorn</name>
    <name type="synonym">Crithodium urartu</name>
    <dbReference type="NCBI Taxonomy" id="4572"/>
    <lineage>
        <taxon>Eukaryota</taxon>
        <taxon>Viridiplantae</taxon>
        <taxon>Streptophyta</taxon>
        <taxon>Embryophyta</taxon>
        <taxon>Tracheophyta</taxon>
        <taxon>Spermatophyta</taxon>
        <taxon>Magnoliopsida</taxon>
        <taxon>Liliopsida</taxon>
        <taxon>Poales</taxon>
        <taxon>Poaceae</taxon>
        <taxon>BOP clade</taxon>
        <taxon>Pooideae</taxon>
        <taxon>Triticodae</taxon>
        <taxon>Triticeae</taxon>
        <taxon>Triticinae</taxon>
        <taxon>Triticum</taxon>
    </lineage>
</organism>
<proteinExistence type="predicted"/>
<name>M8ADQ4_TRIUA</name>
<evidence type="ECO:0000256" key="1">
    <source>
        <dbReference type="SAM" id="MobiDB-lite"/>
    </source>
</evidence>
<protein>
    <submittedName>
        <fullName evidence="2">Uncharacterized protein</fullName>
    </submittedName>
</protein>
<feature type="compositionally biased region" description="Acidic residues" evidence="1">
    <location>
        <begin position="27"/>
        <end position="37"/>
    </location>
</feature>
<reference evidence="2" key="1">
    <citation type="journal article" date="2013" name="Nature">
        <title>Draft genome of the wheat A-genome progenitor Triticum urartu.</title>
        <authorList>
            <person name="Ling H.Q."/>
            <person name="Zhao S."/>
            <person name="Liu D."/>
            <person name="Wang J."/>
            <person name="Sun H."/>
            <person name="Zhang C."/>
            <person name="Fan H."/>
            <person name="Li D."/>
            <person name="Dong L."/>
            <person name="Tao Y."/>
            <person name="Gao C."/>
            <person name="Wu H."/>
            <person name="Li Y."/>
            <person name="Cui Y."/>
            <person name="Guo X."/>
            <person name="Zheng S."/>
            <person name="Wang B."/>
            <person name="Yu K."/>
            <person name="Liang Q."/>
            <person name="Yang W."/>
            <person name="Lou X."/>
            <person name="Chen J."/>
            <person name="Feng M."/>
            <person name="Jian J."/>
            <person name="Zhang X."/>
            <person name="Luo G."/>
            <person name="Jiang Y."/>
            <person name="Liu J."/>
            <person name="Wang Z."/>
            <person name="Sha Y."/>
            <person name="Zhang B."/>
            <person name="Wu H."/>
            <person name="Tang D."/>
            <person name="Shen Q."/>
            <person name="Xue P."/>
            <person name="Zou S."/>
            <person name="Wang X."/>
            <person name="Liu X."/>
            <person name="Wang F."/>
            <person name="Yang Y."/>
            <person name="An X."/>
            <person name="Dong Z."/>
            <person name="Zhang K."/>
            <person name="Zhang X."/>
            <person name="Luo M.C."/>
            <person name="Dvorak J."/>
            <person name="Tong Y."/>
            <person name="Wang J."/>
            <person name="Yang H."/>
            <person name="Li Z."/>
            <person name="Wang D."/>
            <person name="Zhang A."/>
            <person name="Wang J."/>
        </authorList>
    </citation>
    <scope>NUCLEOTIDE SEQUENCE</scope>
</reference>